<dbReference type="AlphaFoldDB" id="A0AAU7NTR1"/>
<dbReference type="InterPro" id="IPR007630">
    <property type="entry name" value="RNA_pol_sigma70_r4"/>
</dbReference>
<dbReference type="InterPro" id="IPR000943">
    <property type="entry name" value="RNA_pol_sigma70"/>
</dbReference>
<evidence type="ECO:0000313" key="8">
    <source>
        <dbReference type="Proteomes" id="UP001225378"/>
    </source>
</evidence>
<sequence>MDEMQTLALYLEQLRSRLQQALLANPTGMVIVAERFLSALKQNTDLSELVNSKSSKDQAVQDNTSVQPNLKQFEQQLTTLLTQAIDKPACVAPAVLHAHFLPAFLLQVSAAVIEIDQEDTSYRLKLARLRDELQSTRQQMVLKNRKLVAFIVRKYKSGNISFHDLSQEGMVGLLKAVDRFDYRREIRFSTYASYWIRQTVSRLVVRQEKIVRLPFGLAEKAPTIFEIMRNSYIEENRWPTIIELKAKCDLSEEEIKTIISFYQASLTVSSVQNDEEDSQDVINSLQQHQFPEPLDKLEGQSLNQYLSLAIDSLPKREADILRLRFGLKNHHEMTLQAVAEQMQLTRERIRQIQNNALETLKQNFGFELKMYLTTHEGH</sequence>
<dbReference type="GO" id="GO:0006352">
    <property type="term" value="P:DNA-templated transcription initiation"/>
    <property type="evidence" value="ECO:0007669"/>
    <property type="project" value="InterPro"/>
</dbReference>
<reference evidence="7 8" key="1">
    <citation type="journal article" date="2024" name="Microbiology">
        <title>Methylomarinum rosea sp. nov., a novel halophilic methanotrophic bacterium from the hypersaline Lake Elton.</title>
        <authorList>
            <person name="Suleimanov R.Z."/>
            <person name="Oshkin I.Y."/>
            <person name="Danilova O.V."/>
            <person name="Suzina N.E."/>
            <person name="Dedysh S.N."/>
        </authorList>
    </citation>
    <scope>NUCLEOTIDE SEQUENCE [LARGE SCALE GENOMIC DNA]</scope>
    <source>
        <strain evidence="7 8">Ch1-1</strain>
    </source>
</reference>
<dbReference type="GO" id="GO:0016987">
    <property type="term" value="F:sigma factor activity"/>
    <property type="evidence" value="ECO:0007669"/>
    <property type="project" value="UniProtKB-KW"/>
</dbReference>
<evidence type="ECO:0000259" key="5">
    <source>
        <dbReference type="Pfam" id="PF04542"/>
    </source>
</evidence>
<dbReference type="PANTHER" id="PTHR30603:SF60">
    <property type="entry name" value="RNA POLYMERASE SIGMA FACTOR RPOD"/>
    <property type="match status" value="1"/>
</dbReference>
<dbReference type="Gene3D" id="1.20.120.1810">
    <property type="match status" value="1"/>
</dbReference>
<dbReference type="NCBIfam" id="TIGR02937">
    <property type="entry name" value="sigma70-ECF"/>
    <property type="match status" value="1"/>
</dbReference>
<keyword evidence="2" id="KW-0731">Sigma factor</keyword>
<dbReference type="PANTHER" id="PTHR30603">
    <property type="entry name" value="RNA POLYMERASE SIGMA FACTOR RPO"/>
    <property type="match status" value="1"/>
</dbReference>
<dbReference type="InterPro" id="IPR014284">
    <property type="entry name" value="RNA_pol_sigma-70_dom"/>
</dbReference>
<evidence type="ECO:0000256" key="3">
    <source>
        <dbReference type="ARBA" id="ARBA00023125"/>
    </source>
</evidence>
<accession>A0AAU7NTR1</accession>
<protein>
    <submittedName>
        <fullName evidence="7">Sigma-70 family RNA polymerase sigma factor</fullName>
    </submittedName>
</protein>
<dbReference type="Pfam" id="PF04545">
    <property type="entry name" value="Sigma70_r4"/>
    <property type="match status" value="1"/>
</dbReference>
<feature type="domain" description="RNA polymerase sigma-70 region 4" evidence="6">
    <location>
        <begin position="309"/>
        <end position="362"/>
    </location>
</feature>
<feature type="domain" description="RNA polymerase sigma-70 region 2" evidence="5">
    <location>
        <begin position="141"/>
        <end position="208"/>
    </location>
</feature>
<evidence type="ECO:0000256" key="1">
    <source>
        <dbReference type="ARBA" id="ARBA00023015"/>
    </source>
</evidence>
<gene>
    <name evidence="7" type="ORF">Q9L42_018675</name>
</gene>
<dbReference type="EMBL" id="CP157743">
    <property type="protein sequence ID" value="XBS20348.1"/>
    <property type="molecule type" value="Genomic_DNA"/>
</dbReference>
<dbReference type="Proteomes" id="UP001225378">
    <property type="component" value="Chromosome"/>
</dbReference>
<keyword evidence="8" id="KW-1185">Reference proteome</keyword>
<dbReference type="PRINTS" id="PR00046">
    <property type="entry name" value="SIGMA70FCT"/>
</dbReference>
<name>A0AAU7NTR1_9GAMM</name>
<evidence type="ECO:0000256" key="4">
    <source>
        <dbReference type="ARBA" id="ARBA00023163"/>
    </source>
</evidence>
<dbReference type="InterPro" id="IPR013325">
    <property type="entry name" value="RNA_pol_sigma_r2"/>
</dbReference>
<dbReference type="InterPro" id="IPR013324">
    <property type="entry name" value="RNA_pol_sigma_r3/r4-like"/>
</dbReference>
<evidence type="ECO:0000256" key="2">
    <source>
        <dbReference type="ARBA" id="ARBA00023082"/>
    </source>
</evidence>
<organism evidence="7 8">
    <name type="scientific">Methylomarinum roseum</name>
    <dbReference type="NCBI Taxonomy" id="3067653"/>
    <lineage>
        <taxon>Bacteria</taxon>
        <taxon>Pseudomonadati</taxon>
        <taxon>Pseudomonadota</taxon>
        <taxon>Gammaproteobacteria</taxon>
        <taxon>Methylococcales</taxon>
        <taxon>Methylococcaceae</taxon>
        <taxon>Methylomarinum</taxon>
    </lineage>
</organism>
<proteinExistence type="predicted"/>
<dbReference type="Gene3D" id="1.10.10.10">
    <property type="entry name" value="Winged helix-like DNA-binding domain superfamily/Winged helix DNA-binding domain"/>
    <property type="match status" value="1"/>
</dbReference>
<evidence type="ECO:0000259" key="6">
    <source>
        <dbReference type="Pfam" id="PF04545"/>
    </source>
</evidence>
<dbReference type="InterPro" id="IPR050239">
    <property type="entry name" value="Sigma-70_RNA_pol_init_factors"/>
</dbReference>
<keyword evidence="1" id="KW-0805">Transcription regulation</keyword>
<evidence type="ECO:0000313" key="7">
    <source>
        <dbReference type="EMBL" id="XBS20348.1"/>
    </source>
</evidence>
<dbReference type="KEGG" id="mech:Q9L42_018675"/>
<dbReference type="InterPro" id="IPR007627">
    <property type="entry name" value="RNA_pol_sigma70_r2"/>
</dbReference>
<dbReference type="SUPFAM" id="SSF88946">
    <property type="entry name" value="Sigma2 domain of RNA polymerase sigma factors"/>
    <property type="match status" value="1"/>
</dbReference>
<dbReference type="SUPFAM" id="SSF88659">
    <property type="entry name" value="Sigma3 and sigma4 domains of RNA polymerase sigma factors"/>
    <property type="match status" value="2"/>
</dbReference>
<keyword evidence="4" id="KW-0804">Transcription</keyword>
<dbReference type="InterPro" id="IPR036388">
    <property type="entry name" value="WH-like_DNA-bd_sf"/>
</dbReference>
<dbReference type="GO" id="GO:0003677">
    <property type="term" value="F:DNA binding"/>
    <property type="evidence" value="ECO:0007669"/>
    <property type="project" value="UniProtKB-KW"/>
</dbReference>
<keyword evidence="3" id="KW-0238">DNA-binding</keyword>
<dbReference type="CDD" id="cd06171">
    <property type="entry name" value="Sigma70_r4"/>
    <property type="match status" value="1"/>
</dbReference>
<dbReference type="RefSeq" id="WP_305906882.1">
    <property type="nucleotide sequence ID" value="NZ_CP157743.1"/>
</dbReference>
<dbReference type="Pfam" id="PF04542">
    <property type="entry name" value="Sigma70_r2"/>
    <property type="match status" value="1"/>
</dbReference>